<dbReference type="Pfam" id="PF00153">
    <property type="entry name" value="Mito_carr"/>
    <property type="match status" value="4"/>
</dbReference>
<comment type="similarity">
    <text evidence="2">Belongs to the mitochondrial carrier (TC 2.A.29) family.</text>
</comment>
<keyword evidence="12" id="KW-1185">Reference proteome</keyword>
<evidence type="ECO:0000256" key="7">
    <source>
        <dbReference type="ARBA" id="ARBA00038366"/>
    </source>
</evidence>
<dbReference type="InterPro" id="IPR018108">
    <property type="entry name" value="MCP_transmembrane"/>
</dbReference>
<accession>A0A553PLQ3</accession>
<feature type="repeat" description="WD" evidence="8">
    <location>
        <begin position="315"/>
        <end position="352"/>
    </location>
</feature>
<dbReference type="PROSITE" id="PS50082">
    <property type="entry name" value="WD_REPEATS_2"/>
    <property type="match status" value="4"/>
</dbReference>
<feature type="repeat" description="Solcar" evidence="9">
    <location>
        <begin position="874"/>
        <end position="949"/>
    </location>
</feature>
<evidence type="ECO:0000256" key="6">
    <source>
        <dbReference type="ARBA" id="ARBA00023136"/>
    </source>
</evidence>
<gene>
    <name evidence="11" type="ORF">TCAL_06452</name>
</gene>
<keyword evidence="6 9" id="KW-0472">Membrane</keyword>
<evidence type="ECO:0000256" key="10">
    <source>
        <dbReference type="SAM" id="Phobius"/>
    </source>
</evidence>
<feature type="repeat" description="WD" evidence="8">
    <location>
        <begin position="229"/>
        <end position="270"/>
    </location>
</feature>
<feature type="repeat" description="Solcar" evidence="9">
    <location>
        <begin position="785"/>
        <end position="872"/>
    </location>
</feature>
<dbReference type="Proteomes" id="UP000318571">
    <property type="component" value="Chromosome 11"/>
</dbReference>
<dbReference type="PANTHER" id="PTHR19856:SF0">
    <property type="entry name" value="WD REPEAT-CONTAINING PROTEIN 1"/>
    <property type="match status" value="1"/>
</dbReference>
<protein>
    <submittedName>
        <fullName evidence="11">Uncharacterized protein</fullName>
    </submittedName>
</protein>
<dbReference type="SMART" id="SM00320">
    <property type="entry name" value="WD40"/>
    <property type="match status" value="9"/>
</dbReference>
<dbReference type="CDD" id="cd00200">
    <property type="entry name" value="WD40"/>
    <property type="match status" value="1"/>
</dbReference>
<dbReference type="PROSITE" id="PS50294">
    <property type="entry name" value="WD_REPEATS_REGION"/>
    <property type="match status" value="4"/>
</dbReference>
<dbReference type="GO" id="GO:0045214">
    <property type="term" value="P:sarcomere organization"/>
    <property type="evidence" value="ECO:0007669"/>
    <property type="project" value="TreeGrafter"/>
</dbReference>
<name>A0A553PLQ3_TIGCA</name>
<dbReference type="AlphaFoldDB" id="A0A553PLQ3"/>
<evidence type="ECO:0000256" key="8">
    <source>
        <dbReference type="PROSITE-ProRule" id="PRU00221"/>
    </source>
</evidence>
<feature type="transmembrane region" description="Helical" evidence="10">
    <location>
        <begin position="790"/>
        <end position="808"/>
    </location>
</feature>
<keyword evidence="10" id="KW-1133">Transmembrane helix</keyword>
<evidence type="ECO:0000256" key="2">
    <source>
        <dbReference type="ARBA" id="ARBA00006375"/>
    </source>
</evidence>
<evidence type="ECO:0000256" key="9">
    <source>
        <dbReference type="PROSITE-ProRule" id="PRU00282"/>
    </source>
</evidence>
<dbReference type="EMBL" id="VCGU01000003">
    <property type="protein sequence ID" value="TRY78602.1"/>
    <property type="molecule type" value="Genomic_DNA"/>
</dbReference>
<comment type="subcellular location">
    <subcellularLocation>
        <location evidence="1">Membrane</location>
        <topology evidence="1">Multi-pass membrane protein</topology>
    </subcellularLocation>
</comment>
<dbReference type="InterPro" id="IPR023395">
    <property type="entry name" value="MCP_dom_sf"/>
</dbReference>
<dbReference type="SUPFAM" id="SSF50978">
    <property type="entry name" value="WD40 repeat-like"/>
    <property type="match status" value="1"/>
</dbReference>
<dbReference type="SUPFAM" id="SSF103506">
    <property type="entry name" value="Mitochondrial carrier"/>
    <property type="match status" value="2"/>
</dbReference>
<dbReference type="STRING" id="6832.A0A553PLQ3"/>
<evidence type="ECO:0000256" key="5">
    <source>
        <dbReference type="ARBA" id="ARBA00022737"/>
    </source>
</evidence>
<feature type="repeat" description="WD" evidence="8">
    <location>
        <begin position="52"/>
        <end position="93"/>
    </location>
</feature>
<evidence type="ECO:0000256" key="1">
    <source>
        <dbReference type="ARBA" id="ARBA00004141"/>
    </source>
</evidence>
<dbReference type="InterPro" id="IPR036322">
    <property type="entry name" value="WD40_repeat_dom_sf"/>
</dbReference>
<dbReference type="Gene3D" id="2.130.10.10">
    <property type="entry name" value="YVTN repeat-like/Quinoprotein amine dehydrogenase"/>
    <property type="match status" value="2"/>
</dbReference>
<organism evidence="11 12">
    <name type="scientific">Tigriopus californicus</name>
    <name type="common">Marine copepod</name>
    <dbReference type="NCBI Taxonomy" id="6832"/>
    <lineage>
        <taxon>Eukaryota</taxon>
        <taxon>Metazoa</taxon>
        <taxon>Ecdysozoa</taxon>
        <taxon>Arthropoda</taxon>
        <taxon>Crustacea</taxon>
        <taxon>Multicrustacea</taxon>
        <taxon>Hexanauplia</taxon>
        <taxon>Copepoda</taxon>
        <taxon>Harpacticoida</taxon>
        <taxon>Harpacticidae</taxon>
        <taxon>Tigriopus</taxon>
    </lineage>
</organism>
<dbReference type="GO" id="GO:0016020">
    <property type="term" value="C:membrane"/>
    <property type="evidence" value="ECO:0007669"/>
    <property type="project" value="UniProtKB-SubCell"/>
</dbReference>
<dbReference type="GO" id="GO:0030042">
    <property type="term" value="P:actin filament depolymerization"/>
    <property type="evidence" value="ECO:0007669"/>
    <property type="project" value="TreeGrafter"/>
</dbReference>
<dbReference type="InterPro" id="IPR011047">
    <property type="entry name" value="Quinoprotein_ADH-like_sf"/>
</dbReference>
<dbReference type="GO" id="GO:0040011">
    <property type="term" value="P:locomotion"/>
    <property type="evidence" value="ECO:0007669"/>
    <property type="project" value="TreeGrafter"/>
</dbReference>
<proteinExistence type="inferred from homology"/>
<dbReference type="GO" id="GO:0030864">
    <property type="term" value="C:cortical actin cytoskeleton"/>
    <property type="evidence" value="ECO:0007669"/>
    <property type="project" value="TreeGrafter"/>
</dbReference>
<evidence type="ECO:0000256" key="4">
    <source>
        <dbReference type="ARBA" id="ARBA00022692"/>
    </source>
</evidence>
<dbReference type="Pfam" id="PF00400">
    <property type="entry name" value="WD40"/>
    <property type="match status" value="6"/>
</dbReference>
<dbReference type="SUPFAM" id="SSF50998">
    <property type="entry name" value="Quinoprotein alcohol dehydrogenase-like"/>
    <property type="match status" value="1"/>
</dbReference>
<keyword evidence="5" id="KW-0677">Repeat</keyword>
<feature type="repeat" description="WD" evidence="8">
    <location>
        <begin position="539"/>
        <end position="577"/>
    </location>
</feature>
<evidence type="ECO:0000256" key="3">
    <source>
        <dbReference type="ARBA" id="ARBA00022574"/>
    </source>
</evidence>
<keyword evidence="4 9" id="KW-0812">Transmembrane</keyword>
<evidence type="ECO:0000313" key="12">
    <source>
        <dbReference type="Proteomes" id="UP000318571"/>
    </source>
</evidence>
<feature type="transmembrane region" description="Helical" evidence="10">
    <location>
        <begin position="925"/>
        <end position="945"/>
    </location>
</feature>
<dbReference type="GO" id="GO:0051015">
    <property type="term" value="F:actin filament binding"/>
    <property type="evidence" value="ECO:0007669"/>
    <property type="project" value="TreeGrafter"/>
</dbReference>
<keyword evidence="3 8" id="KW-0853">WD repeat</keyword>
<comment type="caution">
    <text evidence="11">The sequence shown here is derived from an EMBL/GenBank/DDBJ whole genome shotgun (WGS) entry which is preliminary data.</text>
</comment>
<feature type="repeat" description="Solcar" evidence="9">
    <location>
        <begin position="964"/>
        <end position="1076"/>
    </location>
</feature>
<dbReference type="FunFam" id="2.130.10.10:FF:000102">
    <property type="entry name" value="Actin-interacting protein 1"/>
    <property type="match status" value="1"/>
</dbReference>
<dbReference type="InterPro" id="IPR001680">
    <property type="entry name" value="WD40_rpt"/>
</dbReference>
<reference evidence="11 12" key="1">
    <citation type="journal article" date="2018" name="Nat. Ecol. Evol.">
        <title>Genomic signatures of mitonuclear coevolution across populations of Tigriopus californicus.</title>
        <authorList>
            <person name="Barreto F.S."/>
            <person name="Watson E.T."/>
            <person name="Lima T.G."/>
            <person name="Willett C.S."/>
            <person name="Edmands S."/>
            <person name="Li W."/>
            <person name="Burton R.S."/>
        </authorList>
    </citation>
    <scope>NUCLEOTIDE SEQUENCE [LARGE SCALE GENOMIC DNA]</scope>
    <source>
        <strain evidence="11 12">San Diego</strain>
    </source>
</reference>
<dbReference type="InterPro" id="IPR015943">
    <property type="entry name" value="WD40/YVTN_repeat-like_dom_sf"/>
</dbReference>
<dbReference type="PROSITE" id="PS50920">
    <property type="entry name" value="SOLCAR"/>
    <property type="match status" value="4"/>
</dbReference>
<evidence type="ECO:0000313" key="11">
    <source>
        <dbReference type="EMBL" id="TRY78602.1"/>
    </source>
</evidence>
<sequence>MNSRFSLAVLPRTERGRPLVLSASPDGNKIVYCHGHSVIIREVDSPQYADIYTQHACDVNVAKYSPSGFYIASADKSGKVRIWDTVNAEHILKNEFQPLSGPIYDLAWSGDNQRMVVVGQGREKFGHVFLTDTGTSNGDISGQSRPINSCDFKSTRPFRIITGSEDNTAAVYEGPPFKFSGSKTEHTRYCQVVRYSKNGHHWASAGFDGHVYLYDGKDSSPLGTVVDGKAAHEGGIYGLDWNPESTQFVTASGDKKCKIWDLETKQVVATYDMGDDVASQQLGCIWVNGTIISVSLSGNLNYLDPRSPPKPRMIVEGHNKPITAFAQKPDQPSRVFTGSSDGRVIQWDTEQGLGKEIKNNRTCQVNALAWQSPSLYAATMDDVLSGMTFEDSKVTITPEMRLEEFKYSVSESKLPAQARGMAELGSSQVLVLIQNALLIFENGNIVKEEKLPYEASCLAASEKHNQVIIGEAAPGQNIYVYNLKNTAESIHTVALSGSPTSIAFSPCQSSFVTTDSNRKVTLFKAGSFDKAHTKDWGFHTAKVLCAAFSPNGHYVASGGLDCSIILWSVDEPSKHHILLAAHTQSPITRIAWLDDSSVLSTGQDGNVKIWNASWKKMDWRMFRHCSWTSIGHGKGKAFIIRSVPQTEHVLPLMNGVLKAGALNSIFFGVYGSVLKTLDKGTGSQSTYGQIFAAGFVGGFLQLSVACPVDLIKIKLQTQTNIMIFLSLASANTLYRGPVDALLKIFSETGIVGLYRGFWIMALRDCPSFGVYVIIYDTIMARISDRAPQAAFFSGGIAGVVSWLLIMPLDVVKSQMQADCANNPKFTGMSAAALACYRERGWRGFFKGSLAVALRAFPVNGATFVGMASSLCDFSAGWFGGVIGLIVGHPFDTLKVRQQSLQNPSLWHVTKSCFQFEGVQGFFKGMYYPLLSAGALNSLFFGVYGMSLNAMTELRTGKPATKVKPTYWEVYWAGCAGGAAQLAVSCPVDLAKIRLQTQIKAAGTVSWVVVIYFDVVKSRMQADCPINPKYNGTIDTFQQCYREGGIKIFGRGMVAVSLRAFPLNGATFLGYEYILDICRKSQRES</sequence>
<comment type="similarity">
    <text evidence="7">Belongs to the WD repeat AIP1 family.</text>
</comment>
<feature type="repeat" description="Solcar" evidence="9">
    <location>
        <begin position="685"/>
        <end position="781"/>
    </location>
</feature>
<dbReference type="Gene3D" id="1.50.40.10">
    <property type="entry name" value="Mitochondrial carrier domain"/>
    <property type="match status" value="3"/>
</dbReference>
<dbReference type="PANTHER" id="PTHR19856">
    <property type="entry name" value="WD-REPEATCONTAINING PROTEIN WDR1"/>
    <property type="match status" value="1"/>
</dbReference>